<organism evidence="2 3">
    <name type="scientific">Stagnimonas aquatica</name>
    <dbReference type="NCBI Taxonomy" id="2689987"/>
    <lineage>
        <taxon>Bacteria</taxon>
        <taxon>Pseudomonadati</taxon>
        <taxon>Pseudomonadota</taxon>
        <taxon>Gammaproteobacteria</taxon>
        <taxon>Nevskiales</taxon>
        <taxon>Nevskiaceae</taxon>
        <taxon>Stagnimonas</taxon>
    </lineage>
</organism>
<dbReference type="InterPro" id="IPR005019">
    <property type="entry name" value="Adenine_glyco"/>
</dbReference>
<reference evidence="2 3" key="1">
    <citation type="submission" date="2018-10" db="EMBL/GenBank/DDBJ databases">
        <authorList>
            <person name="Chen W.-M."/>
        </authorList>
    </citation>
    <scope>NUCLEOTIDE SEQUENCE [LARGE SCALE GENOMIC DNA]</scope>
    <source>
        <strain evidence="2 3">THS-13</strain>
    </source>
</reference>
<sequence length="191" mass="22172">MVVASPLSRCPWSLSTPQYQQYHDEEWGRPCHDEQRLFEMLLLEGAQAGLSWRTILEKREGYRLLFDQFDAKKMARYTDAQLEKKLLDPRIVRNRLKVFGFRRNARAYLKLCEEFGSLDAWLWQQVSGQPVVNHWTAMGQVPASTPLSDSISKALKKRDFTFVGSTIIYAYLQAVGVVNDHLTTCFCYDQK</sequence>
<dbReference type="PANTHER" id="PTHR30037:SF4">
    <property type="entry name" value="DNA-3-METHYLADENINE GLYCOSYLASE I"/>
    <property type="match status" value="1"/>
</dbReference>
<dbReference type="GO" id="GO:0046872">
    <property type="term" value="F:metal ion binding"/>
    <property type="evidence" value="ECO:0007669"/>
    <property type="project" value="UniProtKB-KW"/>
</dbReference>
<dbReference type="GO" id="GO:0008725">
    <property type="term" value="F:DNA-3-methyladenine glycosylase activity"/>
    <property type="evidence" value="ECO:0007669"/>
    <property type="project" value="InterPro"/>
</dbReference>
<dbReference type="InParanoid" id="A0A3N0VH11"/>
<comment type="caution">
    <text evidence="2">The sequence shown here is derived from an EMBL/GenBank/DDBJ whole genome shotgun (WGS) entry which is preliminary data.</text>
</comment>
<accession>A0A3N0VH11</accession>
<feature type="binding site" evidence="1">
    <location>
        <position position="181"/>
    </location>
    <ligand>
        <name>Zn(2+)</name>
        <dbReference type="ChEBI" id="CHEBI:29105"/>
    </ligand>
</feature>
<keyword evidence="1" id="KW-0862">Zinc</keyword>
<proteinExistence type="predicted"/>
<evidence type="ECO:0000256" key="1">
    <source>
        <dbReference type="PIRSR" id="PIRSR605019-1"/>
    </source>
</evidence>
<keyword evidence="3" id="KW-1185">Reference proteome</keyword>
<dbReference type="InterPro" id="IPR052891">
    <property type="entry name" value="DNA-3mA_glycosylase"/>
</dbReference>
<dbReference type="AlphaFoldDB" id="A0A3N0VH11"/>
<feature type="binding site" evidence="1">
    <location>
        <position position="185"/>
    </location>
    <ligand>
        <name>Zn(2+)</name>
        <dbReference type="ChEBI" id="CHEBI:29105"/>
    </ligand>
</feature>
<keyword evidence="1" id="KW-0479">Metal-binding</keyword>
<dbReference type="Pfam" id="PF03352">
    <property type="entry name" value="Adenine_glyco"/>
    <property type="match status" value="1"/>
</dbReference>
<gene>
    <name evidence="2" type="ORF">ED208_06740</name>
</gene>
<dbReference type="Proteomes" id="UP000282106">
    <property type="component" value="Unassembled WGS sequence"/>
</dbReference>
<dbReference type="Gene3D" id="1.10.340.30">
    <property type="entry name" value="Hypothetical protein, domain 2"/>
    <property type="match status" value="1"/>
</dbReference>
<dbReference type="RefSeq" id="WP_123211102.1">
    <property type="nucleotide sequence ID" value="NZ_RJVO01000002.1"/>
</dbReference>
<feature type="binding site" evidence="1">
    <location>
        <position position="10"/>
    </location>
    <ligand>
        <name>Zn(2+)</name>
        <dbReference type="ChEBI" id="CHEBI:29105"/>
    </ligand>
</feature>
<evidence type="ECO:0000313" key="3">
    <source>
        <dbReference type="Proteomes" id="UP000282106"/>
    </source>
</evidence>
<dbReference type="FunCoup" id="A0A3N0VH11">
    <property type="interactions" value="120"/>
</dbReference>
<dbReference type="GO" id="GO:0006284">
    <property type="term" value="P:base-excision repair"/>
    <property type="evidence" value="ECO:0007669"/>
    <property type="project" value="InterPro"/>
</dbReference>
<feature type="binding site" evidence="1">
    <location>
        <position position="23"/>
    </location>
    <ligand>
        <name>Zn(2+)</name>
        <dbReference type="ChEBI" id="CHEBI:29105"/>
    </ligand>
</feature>
<evidence type="ECO:0000313" key="2">
    <source>
        <dbReference type="EMBL" id="ROH92059.1"/>
    </source>
</evidence>
<dbReference type="SUPFAM" id="SSF48150">
    <property type="entry name" value="DNA-glycosylase"/>
    <property type="match status" value="1"/>
</dbReference>
<name>A0A3N0VH11_9GAMM</name>
<protein>
    <submittedName>
        <fullName evidence="2">DNA-3-methyladenine glycosylase I</fullName>
    </submittedName>
</protein>
<dbReference type="PANTHER" id="PTHR30037">
    <property type="entry name" value="DNA-3-METHYLADENINE GLYCOSYLASE 1"/>
    <property type="match status" value="1"/>
</dbReference>
<dbReference type="InterPro" id="IPR011257">
    <property type="entry name" value="DNA_glycosylase"/>
</dbReference>
<dbReference type="EMBL" id="RJVO01000002">
    <property type="protein sequence ID" value="ROH92059.1"/>
    <property type="molecule type" value="Genomic_DNA"/>
</dbReference>